<keyword evidence="1" id="KW-0812">Transmembrane</keyword>
<dbReference type="STRING" id="398511.BpOF4_03030"/>
<name>D3FWE1_ALKPO</name>
<gene>
    <name evidence="2" type="ordered locus">BpOF4_03030</name>
</gene>
<feature type="transmembrane region" description="Helical" evidence="1">
    <location>
        <begin position="14"/>
        <end position="35"/>
    </location>
</feature>
<proteinExistence type="predicted"/>
<keyword evidence="3" id="KW-1185">Reference proteome</keyword>
<organism evidence="2 3">
    <name type="scientific">Alkalihalophilus pseudofirmus (strain ATCC BAA-2126 / JCM 17055 / OF4)</name>
    <name type="common">Bacillus pseudofirmus</name>
    <dbReference type="NCBI Taxonomy" id="398511"/>
    <lineage>
        <taxon>Bacteria</taxon>
        <taxon>Bacillati</taxon>
        <taxon>Bacillota</taxon>
        <taxon>Bacilli</taxon>
        <taxon>Bacillales</taxon>
        <taxon>Bacillaceae</taxon>
        <taxon>Alkalihalophilus</taxon>
    </lineage>
</organism>
<dbReference type="HOGENOM" id="CLU_3212596_0_0_9"/>
<dbReference type="AlphaFoldDB" id="D3FWE1"/>
<keyword evidence="1" id="KW-1133">Transmembrane helix</keyword>
<dbReference type="EMBL" id="CP001878">
    <property type="protein sequence ID" value="ADC48673.1"/>
    <property type="molecule type" value="Genomic_DNA"/>
</dbReference>
<evidence type="ECO:0000256" key="1">
    <source>
        <dbReference type="SAM" id="Phobius"/>
    </source>
</evidence>
<reference evidence="2 3" key="1">
    <citation type="journal article" date="2011" name="Environ. Microbiol.">
        <title>Genome of alkaliphilic Bacillus pseudofirmus OF4 reveals adaptations that support the ability to grow in an external pH range from 7.5 to 11.4.</title>
        <authorList>
            <person name="Janto B."/>
            <person name="Ahmed A."/>
            <person name="Ito M."/>
            <person name="Liu J."/>
            <person name="Hicks D.B."/>
            <person name="Pagni S."/>
            <person name="Fackelmayer O.J."/>
            <person name="Smith T.A."/>
            <person name="Earl J."/>
            <person name="Elbourne L.D."/>
            <person name="Hassan K."/>
            <person name="Paulsen I.T."/>
            <person name="Kolsto A.B."/>
            <person name="Tourasse N.J."/>
            <person name="Ehrlich G.D."/>
            <person name="Boissy R."/>
            <person name="Ivey D.M."/>
            <person name="Li G."/>
            <person name="Xue Y."/>
            <person name="Ma Y."/>
            <person name="Hu F.Z."/>
            <person name="Krulwich T.A."/>
        </authorList>
    </citation>
    <scope>NUCLEOTIDE SEQUENCE [LARGE SCALE GENOMIC DNA]</scope>
    <source>
        <strain evidence="3">ATCC BAA-2126 / JCM 17055 / OF4</strain>
    </source>
</reference>
<keyword evidence="1" id="KW-0472">Membrane</keyword>
<sequence length="44" mass="5246">MLFSEQGWYREKNLFTPSVVTLTACCGVERFFYLIKKMQDIHSQ</sequence>
<dbReference type="Proteomes" id="UP000001544">
    <property type="component" value="Chromosome"/>
</dbReference>
<accession>D3FWE1</accession>
<protein>
    <submittedName>
        <fullName evidence="2">Uncharacterized protein</fullName>
    </submittedName>
</protein>
<dbReference type="KEGG" id="bpf:BpOF4_03030"/>
<evidence type="ECO:0000313" key="3">
    <source>
        <dbReference type="Proteomes" id="UP000001544"/>
    </source>
</evidence>
<evidence type="ECO:0000313" key="2">
    <source>
        <dbReference type="EMBL" id="ADC48673.1"/>
    </source>
</evidence>